<keyword evidence="1" id="KW-0802">TPR repeat</keyword>
<protein>
    <submittedName>
        <fullName evidence="2">TPR_REGION domain-containing protein</fullName>
    </submittedName>
</protein>
<dbReference type="Proteomes" id="UP000605970">
    <property type="component" value="Unassembled WGS sequence"/>
</dbReference>
<evidence type="ECO:0000313" key="3">
    <source>
        <dbReference type="Proteomes" id="UP000605970"/>
    </source>
</evidence>
<keyword evidence="3" id="KW-1185">Reference proteome</keyword>
<dbReference type="AlphaFoldDB" id="A0A8S9ZW10"/>
<dbReference type="Gene3D" id="1.25.40.10">
    <property type="entry name" value="Tetratricopeptide repeat domain"/>
    <property type="match status" value="1"/>
</dbReference>
<reference evidence="2" key="1">
    <citation type="journal article" date="2020" name="Ecol. Evol.">
        <title>Genome structure and content of the rice root-knot nematode (Meloidogyne graminicola).</title>
        <authorList>
            <person name="Phan N.T."/>
            <person name="Danchin E.G.J."/>
            <person name="Klopp C."/>
            <person name="Perfus-Barbeoch L."/>
            <person name="Kozlowski D.K."/>
            <person name="Koutsovoulos G.D."/>
            <person name="Lopez-Roques C."/>
            <person name="Bouchez O."/>
            <person name="Zahm M."/>
            <person name="Besnard G."/>
            <person name="Bellafiore S."/>
        </authorList>
    </citation>
    <scope>NUCLEOTIDE SEQUENCE</scope>
    <source>
        <strain evidence="2">VN-18</strain>
    </source>
</reference>
<sequence length="287" mass="32552">MFKHIFSSYSKFAFGNSKAGIGLFSAAAVAVSIPGNVVQSWSDSELKKKPSWYQETVHKLEHVVRKLSLYSYIEDPSLLDDASDILQRVENVNNCEIFWRLGRVFVEQANLLPNKAIEERKELLEKAIIRLNKALQLETSQGLAGAHKWYAIALIRLKQVDKDNKHLKNADKEIIKHLETAVKLDSKDAFSYHFLGVQYFYVGNNEAALKNLKKAEDLKPGYSANQTYLGMALAMNNKKEEAIAIMKKALQGNSKNRADRKAKVIARAFLQNKLGQTTKDLQFVEEY</sequence>
<accession>A0A8S9ZW10</accession>
<proteinExistence type="predicted"/>
<dbReference type="EMBL" id="JABEBT010000021">
    <property type="protein sequence ID" value="KAF7637317.1"/>
    <property type="molecule type" value="Genomic_DNA"/>
</dbReference>
<gene>
    <name evidence="2" type="ORF">Mgra_00003286</name>
</gene>
<dbReference type="SUPFAM" id="SSF48452">
    <property type="entry name" value="TPR-like"/>
    <property type="match status" value="1"/>
</dbReference>
<dbReference type="InterPro" id="IPR019734">
    <property type="entry name" value="TPR_rpt"/>
</dbReference>
<evidence type="ECO:0000256" key="1">
    <source>
        <dbReference type="PROSITE-ProRule" id="PRU00339"/>
    </source>
</evidence>
<name>A0A8S9ZW10_9BILA</name>
<evidence type="ECO:0000313" key="2">
    <source>
        <dbReference type="EMBL" id="KAF7637317.1"/>
    </source>
</evidence>
<feature type="repeat" description="TPR" evidence="1">
    <location>
        <begin position="189"/>
        <end position="222"/>
    </location>
</feature>
<dbReference type="PROSITE" id="PS50005">
    <property type="entry name" value="TPR"/>
    <property type="match status" value="1"/>
</dbReference>
<dbReference type="OrthoDB" id="69711at2759"/>
<comment type="caution">
    <text evidence="2">The sequence shown here is derived from an EMBL/GenBank/DDBJ whole genome shotgun (WGS) entry which is preliminary data.</text>
</comment>
<organism evidence="2 3">
    <name type="scientific">Meloidogyne graminicola</name>
    <dbReference type="NCBI Taxonomy" id="189291"/>
    <lineage>
        <taxon>Eukaryota</taxon>
        <taxon>Metazoa</taxon>
        <taxon>Ecdysozoa</taxon>
        <taxon>Nematoda</taxon>
        <taxon>Chromadorea</taxon>
        <taxon>Rhabditida</taxon>
        <taxon>Tylenchina</taxon>
        <taxon>Tylenchomorpha</taxon>
        <taxon>Tylenchoidea</taxon>
        <taxon>Meloidogynidae</taxon>
        <taxon>Meloidogyninae</taxon>
        <taxon>Meloidogyne</taxon>
    </lineage>
</organism>
<dbReference type="InterPro" id="IPR011990">
    <property type="entry name" value="TPR-like_helical_dom_sf"/>
</dbReference>